<organism evidence="3 4">
    <name type="scientific">Paraglaciecola algarum</name>
    <dbReference type="NCBI Taxonomy" id="3050085"/>
    <lineage>
        <taxon>Bacteria</taxon>
        <taxon>Pseudomonadati</taxon>
        <taxon>Pseudomonadota</taxon>
        <taxon>Gammaproteobacteria</taxon>
        <taxon>Alteromonadales</taxon>
        <taxon>Alteromonadaceae</taxon>
        <taxon>Paraglaciecola</taxon>
    </lineage>
</organism>
<dbReference type="PANTHER" id="PTHR43031:SF1">
    <property type="entry name" value="PYRIDINE NUCLEOTIDE-DISULPHIDE OXIDOREDUCTASE"/>
    <property type="match status" value="1"/>
</dbReference>
<keyword evidence="4" id="KW-1185">Reference proteome</keyword>
<reference evidence="3 4" key="1">
    <citation type="submission" date="2022-01" db="EMBL/GenBank/DDBJ databases">
        <title>Paraglaciecola sp. G1-23.</title>
        <authorList>
            <person name="Jin M.S."/>
            <person name="Han D.M."/>
            <person name="Kim H.M."/>
            <person name="Jeon C.O."/>
        </authorList>
    </citation>
    <scope>NUCLEOTIDE SEQUENCE [LARGE SCALE GENOMIC DNA]</scope>
    <source>
        <strain evidence="3 4">G1-23</strain>
    </source>
</reference>
<dbReference type="InterPro" id="IPR001763">
    <property type="entry name" value="Rhodanese-like_dom"/>
</dbReference>
<protein>
    <submittedName>
        <fullName evidence="3">Rhodanese-like domain-containing protein</fullName>
    </submittedName>
</protein>
<feature type="domain" description="Rhodanese" evidence="2">
    <location>
        <begin position="34"/>
        <end position="124"/>
    </location>
</feature>
<evidence type="ECO:0000256" key="1">
    <source>
        <dbReference type="SAM" id="SignalP"/>
    </source>
</evidence>
<dbReference type="InterPro" id="IPR036873">
    <property type="entry name" value="Rhodanese-like_dom_sf"/>
</dbReference>
<evidence type="ECO:0000313" key="4">
    <source>
        <dbReference type="Proteomes" id="UP001521137"/>
    </source>
</evidence>
<evidence type="ECO:0000313" key="3">
    <source>
        <dbReference type="EMBL" id="MCF2949519.1"/>
    </source>
</evidence>
<accession>A0ABS9D9V7</accession>
<feature type="signal peptide" evidence="1">
    <location>
        <begin position="1"/>
        <end position="19"/>
    </location>
</feature>
<keyword evidence="1" id="KW-0732">Signal</keyword>
<dbReference type="CDD" id="cd00158">
    <property type="entry name" value="RHOD"/>
    <property type="match status" value="1"/>
</dbReference>
<name>A0ABS9D9V7_9ALTE</name>
<dbReference type="Pfam" id="PF00581">
    <property type="entry name" value="Rhodanese"/>
    <property type="match status" value="1"/>
</dbReference>
<dbReference type="PROSITE" id="PS50206">
    <property type="entry name" value="RHODANESE_3"/>
    <property type="match status" value="1"/>
</dbReference>
<dbReference type="SMART" id="SM00450">
    <property type="entry name" value="RHOD"/>
    <property type="match status" value="1"/>
</dbReference>
<proteinExistence type="predicted"/>
<comment type="caution">
    <text evidence="3">The sequence shown here is derived from an EMBL/GenBank/DDBJ whole genome shotgun (WGS) entry which is preliminary data.</text>
</comment>
<dbReference type="EMBL" id="JAKGAS010000008">
    <property type="protein sequence ID" value="MCF2949519.1"/>
    <property type="molecule type" value="Genomic_DNA"/>
</dbReference>
<evidence type="ECO:0000259" key="2">
    <source>
        <dbReference type="PROSITE" id="PS50206"/>
    </source>
</evidence>
<sequence>MFKKIIGGLIGLISLSAYAAHIEDITQQTLVEMDKKTHVIIDVRTEKEYQEGHVPAAINIPLQMLQDNFESVQPDKNKTLVLYCRSGYRAGKAAKVLQDKGYTNLVHLQGDMLGWQKSGLPIEK</sequence>
<dbReference type="SUPFAM" id="SSF52821">
    <property type="entry name" value="Rhodanese/Cell cycle control phosphatase"/>
    <property type="match status" value="1"/>
</dbReference>
<dbReference type="RefSeq" id="WP_235313616.1">
    <property type="nucleotide sequence ID" value="NZ_JAKGAS010000008.1"/>
</dbReference>
<gene>
    <name evidence="3" type="ORF">L0668_15470</name>
</gene>
<dbReference type="Gene3D" id="3.40.250.10">
    <property type="entry name" value="Rhodanese-like domain"/>
    <property type="match status" value="1"/>
</dbReference>
<dbReference type="PANTHER" id="PTHR43031">
    <property type="entry name" value="FAD-DEPENDENT OXIDOREDUCTASE"/>
    <property type="match status" value="1"/>
</dbReference>
<dbReference type="Proteomes" id="UP001521137">
    <property type="component" value="Unassembled WGS sequence"/>
</dbReference>
<dbReference type="InterPro" id="IPR050229">
    <property type="entry name" value="GlpE_sulfurtransferase"/>
</dbReference>
<feature type="chain" id="PRO_5045758660" evidence="1">
    <location>
        <begin position="20"/>
        <end position="124"/>
    </location>
</feature>